<evidence type="ECO:0008006" key="2">
    <source>
        <dbReference type="Google" id="ProtNLM"/>
    </source>
</evidence>
<comment type="caution">
    <text evidence="1">The sequence shown here is derived from an EMBL/GenBank/DDBJ whole genome shotgun (WGS) entry which is preliminary data.</text>
</comment>
<protein>
    <recommendedName>
        <fullName evidence="2">Lipoprotein</fullName>
    </recommendedName>
</protein>
<dbReference type="PROSITE" id="PS51257">
    <property type="entry name" value="PROKAR_LIPOPROTEIN"/>
    <property type="match status" value="1"/>
</dbReference>
<reference evidence="1" key="1">
    <citation type="submission" date="2019-08" db="EMBL/GenBank/DDBJ databases">
        <authorList>
            <person name="Kucharzyk K."/>
            <person name="Murdoch R.W."/>
            <person name="Higgins S."/>
            <person name="Loffler F."/>
        </authorList>
    </citation>
    <scope>NUCLEOTIDE SEQUENCE</scope>
</reference>
<dbReference type="AlphaFoldDB" id="A0A645GZK2"/>
<proteinExistence type="predicted"/>
<sequence length="58" mass="6463">MPFSKAPEQILMKAILSLWALFMFACILNTNAENSSSKGLILPAFEFLPSGDVVRFKK</sequence>
<accession>A0A645GZK2</accession>
<evidence type="ECO:0000313" key="1">
    <source>
        <dbReference type="EMBL" id="MPN32207.1"/>
    </source>
</evidence>
<dbReference type="EMBL" id="VSSQ01084083">
    <property type="protein sequence ID" value="MPN32207.1"/>
    <property type="molecule type" value="Genomic_DNA"/>
</dbReference>
<organism evidence="1">
    <name type="scientific">bioreactor metagenome</name>
    <dbReference type="NCBI Taxonomy" id="1076179"/>
    <lineage>
        <taxon>unclassified sequences</taxon>
        <taxon>metagenomes</taxon>
        <taxon>ecological metagenomes</taxon>
    </lineage>
</organism>
<name>A0A645GZK2_9ZZZZ</name>
<gene>
    <name evidence="1" type="ORF">SDC9_179683</name>
</gene>